<gene>
    <name evidence="1" type="ORF">Pmi06nite_06840</name>
</gene>
<dbReference type="RefSeq" id="WP_203951331.1">
    <property type="nucleotide sequence ID" value="NZ_BOOO01000003.1"/>
</dbReference>
<proteinExistence type="predicted"/>
<keyword evidence="2" id="KW-1185">Reference proteome</keyword>
<name>A0A8J3TK91_9ACTN</name>
<protein>
    <submittedName>
        <fullName evidence="1">Uncharacterized protein</fullName>
    </submittedName>
</protein>
<sequence length="78" mass="8791">MIDMASGRHGWDRLRYDPPYVAGSLGTYRAMLTGFTPVPVERPSWGDWRKAPPPDLLTLCPRHLICQGEFGCRLCDDA</sequence>
<dbReference type="Proteomes" id="UP000650628">
    <property type="component" value="Unassembled WGS sequence"/>
</dbReference>
<evidence type="ECO:0000313" key="2">
    <source>
        <dbReference type="Proteomes" id="UP000650628"/>
    </source>
</evidence>
<dbReference type="AlphaFoldDB" id="A0A8J3TK91"/>
<evidence type="ECO:0000313" key="1">
    <source>
        <dbReference type="EMBL" id="GII27242.1"/>
    </source>
</evidence>
<comment type="caution">
    <text evidence="1">The sequence shown here is derived from an EMBL/GenBank/DDBJ whole genome shotgun (WGS) entry which is preliminary data.</text>
</comment>
<organism evidence="1 2">
    <name type="scientific">Planotetraspora mira</name>
    <dbReference type="NCBI Taxonomy" id="58121"/>
    <lineage>
        <taxon>Bacteria</taxon>
        <taxon>Bacillati</taxon>
        <taxon>Actinomycetota</taxon>
        <taxon>Actinomycetes</taxon>
        <taxon>Streptosporangiales</taxon>
        <taxon>Streptosporangiaceae</taxon>
        <taxon>Planotetraspora</taxon>
    </lineage>
</organism>
<accession>A0A8J3TK91</accession>
<dbReference type="EMBL" id="BOOO01000003">
    <property type="protein sequence ID" value="GII27242.1"/>
    <property type="molecule type" value="Genomic_DNA"/>
</dbReference>
<reference evidence="1 2" key="1">
    <citation type="submission" date="2021-01" db="EMBL/GenBank/DDBJ databases">
        <title>Whole genome shotgun sequence of Planotetraspora mira NBRC 15435.</title>
        <authorList>
            <person name="Komaki H."/>
            <person name="Tamura T."/>
        </authorList>
    </citation>
    <scope>NUCLEOTIDE SEQUENCE [LARGE SCALE GENOMIC DNA]</scope>
    <source>
        <strain evidence="1 2">NBRC 15435</strain>
    </source>
</reference>